<keyword evidence="2" id="KW-0812">Transmembrane</keyword>
<evidence type="ECO:0000256" key="2">
    <source>
        <dbReference type="SAM" id="Phobius"/>
    </source>
</evidence>
<sequence length="479" mass="52072">MSSATTLPDGYQAPAALLDASHHGAWVHITNGFGLVVILISLAIRTYIRIKVSPPFKYDDIALAGATALCVIQAGLVFAQVSAGFGTSIDLLGDGAIVKIEKLGYAADVMYFFTIYTSKASVVMLFARISVIQTHKTIARSILVLCVLFGLVSLLLCALRCDLNHPWKSFGEHCSSLEAQATAVAAFDILTELMLFSISVMLVWDLQTAVMNKCRVVLAFGIRFPVITVIILRLISIRHLQHSTNPTLDGALTAIFTQVEIFYGLMAATVPCLRPFLAGFSTNYGAMNQTTVIGGSQIGLQSQDTSAAPKGNSFIMSPVTSKERPSRLSMLKGKISQAARRDTGTSISNETFRPDQTGTETQVRGGYDSRSIGSEASTKMIIKKQMHFHVDSEHENEGDRYAVSLFPSFILTGSDAVRTVRYRYRPKSSISYFQAGRGSLVGRPPAQPSAQGRGCRNGGVRHVHIPLQDREKAVNLWKS</sequence>
<evidence type="ECO:0000256" key="1">
    <source>
        <dbReference type="SAM" id="MobiDB-lite"/>
    </source>
</evidence>
<dbReference type="Pfam" id="PF20684">
    <property type="entry name" value="Fung_rhodopsin"/>
    <property type="match status" value="1"/>
</dbReference>
<dbReference type="STRING" id="692275.M3CVD9"/>
<gene>
    <name evidence="4" type="ORF">SEPMUDRAFT_145407</name>
</gene>
<dbReference type="PANTHER" id="PTHR39614">
    <property type="entry name" value="INTEGRAL MEMBRANE PROTEIN"/>
    <property type="match status" value="1"/>
</dbReference>
<evidence type="ECO:0000313" key="4">
    <source>
        <dbReference type="EMBL" id="EMF08117.1"/>
    </source>
</evidence>
<keyword evidence="2" id="KW-0472">Membrane</keyword>
<evidence type="ECO:0000259" key="3">
    <source>
        <dbReference type="Pfam" id="PF20684"/>
    </source>
</evidence>
<keyword evidence="2" id="KW-1133">Transmembrane helix</keyword>
<name>M3CVD9_SPHMS</name>
<feature type="transmembrane region" description="Helical" evidence="2">
    <location>
        <begin position="138"/>
        <end position="161"/>
    </location>
</feature>
<accession>M3CVD9</accession>
<dbReference type="RefSeq" id="XP_016756238.1">
    <property type="nucleotide sequence ID" value="XM_016903102.1"/>
</dbReference>
<dbReference type="GeneID" id="27900239"/>
<dbReference type="HOGENOM" id="CLU_036632_1_3_1"/>
<dbReference type="Proteomes" id="UP000016931">
    <property type="component" value="Unassembled WGS sequence"/>
</dbReference>
<feature type="compositionally biased region" description="Polar residues" evidence="1">
    <location>
        <begin position="344"/>
        <end position="362"/>
    </location>
</feature>
<dbReference type="PANTHER" id="PTHR39614:SF2">
    <property type="entry name" value="INTEGRAL MEMBRANE PROTEIN"/>
    <property type="match status" value="1"/>
</dbReference>
<feature type="transmembrane region" description="Helical" evidence="2">
    <location>
        <begin position="103"/>
        <end position="126"/>
    </location>
</feature>
<feature type="transmembrane region" description="Helical" evidence="2">
    <location>
        <begin position="181"/>
        <end position="204"/>
    </location>
</feature>
<feature type="region of interest" description="Disordered" evidence="1">
    <location>
        <begin position="340"/>
        <end position="370"/>
    </location>
</feature>
<evidence type="ECO:0000313" key="5">
    <source>
        <dbReference type="Proteomes" id="UP000016931"/>
    </source>
</evidence>
<feature type="transmembrane region" description="Helical" evidence="2">
    <location>
        <begin position="25"/>
        <end position="48"/>
    </location>
</feature>
<dbReference type="OMA" id="NELPHNQ"/>
<organism evidence="4 5">
    <name type="scientific">Sphaerulina musiva (strain SO2202)</name>
    <name type="common">Poplar stem canker fungus</name>
    <name type="synonym">Septoria musiva</name>
    <dbReference type="NCBI Taxonomy" id="692275"/>
    <lineage>
        <taxon>Eukaryota</taxon>
        <taxon>Fungi</taxon>
        <taxon>Dikarya</taxon>
        <taxon>Ascomycota</taxon>
        <taxon>Pezizomycotina</taxon>
        <taxon>Dothideomycetes</taxon>
        <taxon>Dothideomycetidae</taxon>
        <taxon>Mycosphaerellales</taxon>
        <taxon>Mycosphaerellaceae</taxon>
        <taxon>Sphaerulina</taxon>
    </lineage>
</organism>
<keyword evidence="5" id="KW-1185">Reference proteome</keyword>
<feature type="transmembrane region" description="Helical" evidence="2">
    <location>
        <begin position="60"/>
        <end position="83"/>
    </location>
</feature>
<feature type="transmembrane region" description="Helical" evidence="2">
    <location>
        <begin position="216"/>
        <end position="235"/>
    </location>
</feature>
<proteinExistence type="predicted"/>
<protein>
    <recommendedName>
        <fullName evidence="3">Rhodopsin domain-containing protein</fullName>
    </recommendedName>
</protein>
<feature type="domain" description="Rhodopsin" evidence="3">
    <location>
        <begin position="44"/>
        <end position="277"/>
    </location>
</feature>
<dbReference type="eggNOG" id="ENOG502SPVV">
    <property type="taxonomic scope" value="Eukaryota"/>
</dbReference>
<reference evidence="4 5" key="1">
    <citation type="journal article" date="2012" name="PLoS Pathog.">
        <title>Diverse lifestyles and strategies of plant pathogenesis encoded in the genomes of eighteen Dothideomycetes fungi.</title>
        <authorList>
            <person name="Ohm R.A."/>
            <person name="Feau N."/>
            <person name="Henrissat B."/>
            <person name="Schoch C.L."/>
            <person name="Horwitz B.A."/>
            <person name="Barry K.W."/>
            <person name="Condon B.J."/>
            <person name="Copeland A.C."/>
            <person name="Dhillon B."/>
            <person name="Glaser F."/>
            <person name="Hesse C.N."/>
            <person name="Kosti I."/>
            <person name="LaButti K."/>
            <person name="Lindquist E.A."/>
            <person name="Lucas S."/>
            <person name="Salamov A.A."/>
            <person name="Bradshaw R.E."/>
            <person name="Ciuffetti L."/>
            <person name="Hamelin R.C."/>
            <person name="Kema G.H.J."/>
            <person name="Lawrence C."/>
            <person name="Scott J.A."/>
            <person name="Spatafora J.W."/>
            <person name="Turgeon B.G."/>
            <person name="de Wit P.J.G.M."/>
            <person name="Zhong S."/>
            <person name="Goodwin S.B."/>
            <person name="Grigoriev I.V."/>
        </authorList>
    </citation>
    <scope>NUCLEOTIDE SEQUENCE [LARGE SCALE GENOMIC DNA]</scope>
    <source>
        <strain evidence="4 5">SO2202</strain>
    </source>
</reference>
<dbReference type="AlphaFoldDB" id="M3CVD9"/>
<dbReference type="EMBL" id="KB456272">
    <property type="protein sequence ID" value="EMF08117.1"/>
    <property type="molecule type" value="Genomic_DNA"/>
</dbReference>
<dbReference type="InterPro" id="IPR049326">
    <property type="entry name" value="Rhodopsin_dom_fungi"/>
</dbReference>
<dbReference type="OrthoDB" id="3918601at2759"/>